<comment type="caution">
    <text evidence="1">The sequence shown here is derived from an EMBL/GenBank/DDBJ whole genome shotgun (WGS) entry which is preliminary data.</text>
</comment>
<evidence type="ECO:0000313" key="2">
    <source>
        <dbReference type="Proteomes" id="UP001054837"/>
    </source>
</evidence>
<protein>
    <submittedName>
        <fullName evidence="1">Uncharacterized protein</fullName>
    </submittedName>
</protein>
<keyword evidence="2" id="KW-1185">Reference proteome</keyword>
<name>A0AAV4MIE6_9ARAC</name>
<gene>
    <name evidence="1" type="ORF">CDAR_34451</name>
</gene>
<reference evidence="1 2" key="1">
    <citation type="submission" date="2021-06" db="EMBL/GenBank/DDBJ databases">
        <title>Caerostris darwini draft genome.</title>
        <authorList>
            <person name="Kono N."/>
            <person name="Arakawa K."/>
        </authorList>
    </citation>
    <scope>NUCLEOTIDE SEQUENCE [LARGE SCALE GENOMIC DNA]</scope>
</reference>
<evidence type="ECO:0000313" key="1">
    <source>
        <dbReference type="EMBL" id="GIX72055.1"/>
    </source>
</evidence>
<accession>A0AAV4MIE6</accession>
<proteinExistence type="predicted"/>
<organism evidence="1 2">
    <name type="scientific">Caerostris darwini</name>
    <dbReference type="NCBI Taxonomy" id="1538125"/>
    <lineage>
        <taxon>Eukaryota</taxon>
        <taxon>Metazoa</taxon>
        <taxon>Ecdysozoa</taxon>
        <taxon>Arthropoda</taxon>
        <taxon>Chelicerata</taxon>
        <taxon>Arachnida</taxon>
        <taxon>Araneae</taxon>
        <taxon>Araneomorphae</taxon>
        <taxon>Entelegynae</taxon>
        <taxon>Araneoidea</taxon>
        <taxon>Araneidae</taxon>
        <taxon>Caerostris</taxon>
    </lineage>
</organism>
<dbReference type="Proteomes" id="UP001054837">
    <property type="component" value="Unassembled WGS sequence"/>
</dbReference>
<sequence length="247" mass="27212">MRFVYVGGFRPAKLQNEVFPNSRSSYFIASSSSALKTGSTLETVAIFLPREDKELEPVTPHSSSFIKLIFRISSTIPNPFHAVNDSGCLETPKIAQIDIRFLSAEQVGANFDRARALPPSCIPLFLAAKPHSLSRSEFSLLKSRLNLMSQFTESVGEHSEAGSRTACSHVWGPPICHSQLHEALYKKPSNSRDRLRKVAVPSKGLLIRVNGLWAAIRKEAKGSPPYSSIHQVLSYLCAISLALARVH</sequence>
<dbReference type="EMBL" id="BPLQ01000492">
    <property type="protein sequence ID" value="GIX72055.1"/>
    <property type="molecule type" value="Genomic_DNA"/>
</dbReference>
<dbReference type="AlphaFoldDB" id="A0AAV4MIE6"/>